<keyword evidence="5" id="KW-0997">Cell inner membrane</keyword>
<keyword evidence="11 14" id="KW-0342">GTP-binding</keyword>
<comment type="subcellular location">
    <subcellularLocation>
        <location evidence="1 16">Cell inner membrane</location>
        <topology evidence="1 16">Multi-pass membrane protein</topology>
    </subcellularLocation>
</comment>
<evidence type="ECO:0000259" key="17">
    <source>
        <dbReference type="PROSITE" id="PS51711"/>
    </source>
</evidence>
<dbReference type="Pfam" id="PF07664">
    <property type="entry name" value="FeoB_C"/>
    <property type="match status" value="1"/>
</dbReference>
<evidence type="ECO:0000313" key="18">
    <source>
        <dbReference type="EMBL" id="SHK57146.1"/>
    </source>
</evidence>
<feature type="transmembrane region" description="Helical" evidence="16">
    <location>
        <begin position="736"/>
        <end position="758"/>
    </location>
</feature>
<dbReference type="InterPro" id="IPR005225">
    <property type="entry name" value="Small_GTP-bd"/>
</dbReference>
<keyword evidence="8 16" id="KW-1133">Transmembrane helix</keyword>
<dbReference type="InterPro" id="IPR006073">
    <property type="entry name" value="GTP-bd"/>
</dbReference>
<keyword evidence="9 16" id="KW-0408">Iron</keyword>
<evidence type="ECO:0000256" key="9">
    <source>
        <dbReference type="ARBA" id="ARBA00023004"/>
    </source>
</evidence>
<evidence type="ECO:0000256" key="7">
    <source>
        <dbReference type="ARBA" id="ARBA00022741"/>
    </source>
</evidence>
<dbReference type="OrthoDB" id="9809127at2"/>
<evidence type="ECO:0000256" key="1">
    <source>
        <dbReference type="ARBA" id="ARBA00004429"/>
    </source>
</evidence>
<keyword evidence="7 14" id="KW-0547">Nucleotide-binding</keyword>
<evidence type="ECO:0000256" key="11">
    <source>
        <dbReference type="ARBA" id="ARBA00023134"/>
    </source>
</evidence>
<gene>
    <name evidence="18" type="ORF">SAMN02745216_03701</name>
</gene>
<dbReference type="FunFam" id="3.40.50.300:FF:000426">
    <property type="entry name" value="Ferrous iron transport protein B"/>
    <property type="match status" value="1"/>
</dbReference>
<dbReference type="InterPro" id="IPR011642">
    <property type="entry name" value="Gate_dom"/>
</dbReference>
<evidence type="ECO:0000256" key="6">
    <source>
        <dbReference type="ARBA" id="ARBA00022692"/>
    </source>
</evidence>
<feature type="transmembrane region" description="Helical" evidence="16">
    <location>
        <begin position="361"/>
        <end position="378"/>
    </location>
</feature>
<dbReference type="GO" id="GO:0046872">
    <property type="term" value="F:metal ion binding"/>
    <property type="evidence" value="ECO:0007669"/>
    <property type="project" value="UniProtKB-KW"/>
</dbReference>
<keyword evidence="15" id="KW-0479">Metal-binding</keyword>
<evidence type="ECO:0000256" key="10">
    <source>
        <dbReference type="ARBA" id="ARBA00023065"/>
    </source>
</evidence>
<evidence type="ECO:0000313" key="19">
    <source>
        <dbReference type="Proteomes" id="UP000183994"/>
    </source>
</evidence>
<accession>A0A1M6TJR5</accession>
<dbReference type="InterPro" id="IPR027417">
    <property type="entry name" value="P-loop_NTPase"/>
</dbReference>
<dbReference type="EMBL" id="FQZU01000027">
    <property type="protein sequence ID" value="SHK57146.1"/>
    <property type="molecule type" value="Genomic_DNA"/>
</dbReference>
<comment type="similarity">
    <text evidence="16">Belongs to the TRAFAC class TrmE-Era-EngA-EngB-Septin-like GTPase superfamily. FeoB GTPase (TC 9.A.8) family.</text>
</comment>
<dbReference type="SUPFAM" id="SSF52540">
    <property type="entry name" value="P-loop containing nucleoside triphosphate hydrolases"/>
    <property type="match status" value="1"/>
</dbReference>
<evidence type="ECO:0000256" key="8">
    <source>
        <dbReference type="ARBA" id="ARBA00022989"/>
    </source>
</evidence>
<dbReference type="Pfam" id="PF02421">
    <property type="entry name" value="FeoB_N"/>
    <property type="match status" value="1"/>
</dbReference>
<evidence type="ECO:0000256" key="13">
    <source>
        <dbReference type="NCBIfam" id="TIGR00437"/>
    </source>
</evidence>
<keyword evidence="10" id="KW-0406">Ion transport</keyword>
<evidence type="ECO:0000256" key="4">
    <source>
        <dbReference type="ARBA" id="ARBA00022496"/>
    </source>
</evidence>
<feature type="binding site" evidence="15">
    <location>
        <position position="24"/>
    </location>
    <ligand>
        <name>Mg(2+)</name>
        <dbReference type="ChEBI" id="CHEBI:18420"/>
        <label>2</label>
    </ligand>
</feature>
<dbReference type="PRINTS" id="PR00326">
    <property type="entry name" value="GTP1OBG"/>
</dbReference>
<dbReference type="PROSITE" id="PS51711">
    <property type="entry name" value="G_FEOB"/>
    <property type="match status" value="1"/>
</dbReference>
<keyword evidence="4 16" id="KW-0410">Iron transport</keyword>
<feature type="binding site" evidence="15">
    <location>
        <position position="27"/>
    </location>
    <ligand>
        <name>Mg(2+)</name>
        <dbReference type="ChEBI" id="CHEBI:18420"/>
        <label>2</label>
    </ligand>
</feature>
<dbReference type="InterPro" id="IPR041069">
    <property type="entry name" value="FeoB_Cyto"/>
</dbReference>
<evidence type="ECO:0000256" key="15">
    <source>
        <dbReference type="PIRSR" id="PIRSR603373-2"/>
    </source>
</evidence>
<dbReference type="InterPro" id="IPR011640">
    <property type="entry name" value="Fe2_transport_prot_B_C"/>
</dbReference>
<feature type="transmembrane region" description="Helical" evidence="16">
    <location>
        <begin position="468"/>
        <end position="493"/>
    </location>
</feature>
<feature type="binding site" evidence="15">
    <location>
        <position position="26"/>
    </location>
    <ligand>
        <name>Mg(2+)</name>
        <dbReference type="ChEBI" id="CHEBI:18420"/>
        <label>2</label>
    </ligand>
</feature>
<dbReference type="InterPro" id="IPR050860">
    <property type="entry name" value="FeoB_GTPase"/>
</dbReference>
<dbReference type="RefSeq" id="WP_073477739.1">
    <property type="nucleotide sequence ID" value="NZ_FQZU01000027.1"/>
</dbReference>
<dbReference type="PANTHER" id="PTHR43185:SF1">
    <property type="entry name" value="FE(2+) TRANSPORTER FEOB"/>
    <property type="match status" value="1"/>
</dbReference>
<reference evidence="19" key="1">
    <citation type="submission" date="2016-11" db="EMBL/GenBank/DDBJ databases">
        <authorList>
            <person name="Varghese N."/>
            <person name="Submissions S."/>
        </authorList>
    </citation>
    <scope>NUCLEOTIDE SEQUENCE [LARGE SCALE GENOMIC DNA]</scope>
    <source>
        <strain evidence="19">DSM 16219</strain>
    </source>
</reference>
<dbReference type="InterPro" id="IPR030389">
    <property type="entry name" value="G_FEOB_dom"/>
</dbReference>
<organism evidence="18 19">
    <name type="scientific">Desulfatibacillum alkenivorans DSM 16219</name>
    <dbReference type="NCBI Taxonomy" id="1121393"/>
    <lineage>
        <taxon>Bacteria</taxon>
        <taxon>Pseudomonadati</taxon>
        <taxon>Thermodesulfobacteriota</taxon>
        <taxon>Desulfobacteria</taxon>
        <taxon>Desulfobacterales</taxon>
        <taxon>Desulfatibacillaceae</taxon>
        <taxon>Desulfatibacillum</taxon>
    </lineage>
</organism>
<feature type="transmembrane region" description="Helical" evidence="16">
    <location>
        <begin position="436"/>
        <end position="462"/>
    </location>
</feature>
<feature type="binding site" evidence="15">
    <location>
        <position position="23"/>
    </location>
    <ligand>
        <name>Mg(2+)</name>
        <dbReference type="ChEBI" id="CHEBI:18420"/>
        <label>2</label>
    </ligand>
</feature>
<dbReference type="STRING" id="1121393.SAMN02745216_03701"/>
<evidence type="ECO:0000256" key="3">
    <source>
        <dbReference type="ARBA" id="ARBA00022475"/>
    </source>
</evidence>
<dbReference type="CDD" id="cd01879">
    <property type="entry name" value="FeoB"/>
    <property type="match status" value="1"/>
</dbReference>
<dbReference type="Gene3D" id="1.10.287.1770">
    <property type="match status" value="1"/>
</dbReference>
<comment type="function">
    <text evidence="16">Probable transporter of a GTP-driven Fe(2+) uptake system.</text>
</comment>
<evidence type="ECO:0000256" key="5">
    <source>
        <dbReference type="ARBA" id="ARBA00022519"/>
    </source>
</evidence>
<sequence length="825" mass="92026">MKPGNILVALAGQPNCGKSTVFNAVTGASQHVANYPGVTVDKKTGWFKHNGSRFEVVDLPGTYSLTSYSPEERVARDFILHEKPAVVVNVTDASNLKRSLYLSFQLMEMEIPMILELNMMDVAEKRGVEIDVKNLEQRLGVKAVPTSMKKGKGKTELLLAIESAAAQSNKRQSVRIDYGALEPYIKDIEEQLFQDAAIGAQYPIRWFALKLLEGDEAISGLVQGRHVRAGAFLSYVETLRSRFEERHGAAPEVHIAQRRYQTAEDIARTSIINLDPDKRTLTDKVDGVVCHRFAGPVILVGVIWLLYYLAIVQGYNLTNYTWPLLAKLRSLVESLTPVPGFIEIPLLRAFSLWFVDSINALLNYIPIFFILFALIAVLEDSGYMPRMAFIMDRLFGRFGLHGQSTLPMVLGGIYVGGCAVPGVMSCKGIPDERSRLATILIIPLLNCLAKVPLYVLLINIYFAAHKAWAMFFISTISLLMVLPVSKLLTLTVLKDKETAPFVMEMPPYHLPALRGVLGRAVERVWLFIRKITTIVAAVAVVIFALLQFPGLNSERMDFYEKGKEEAIARFYQKIENYPEHHAVLQGGALMDMVNYWEEYKAAKMMTQGEDAMRTLQANFQSRNPVFFSIAQPQNKEDKKVNREFKKLVKARNKLLREMKKERINNSFLGKLGKTLTPVTRYAGFDWKVNVALLSALAAKESSVATLGALYQPDESGQENQTLEQRMENDSEGFTPLHALALMLFMVLYPPCLATTIAVKVQTGSFKWMLFSMVYPMCLGLSAAVLVFSGGTALGLTGMQAMWAFYGLALAAAIAMGLVKNKTEYV</sequence>
<keyword evidence="12 16" id="KW-0472">Membrane</keyword>
<dbReference type="Pfam" id="PF07670">
    <property type="entry name" value="Gate"/>
    <property type="match status" value="2"/>
</dbReference>
<dbReference type="GO" id="GO:0015093">
    <property type="term" value="F:ferrous iron transmembrane transporter activity"/>
    <property type="evidence" value="ECO:0007669"/>
    <property type="project" value="UniProtKB-UniRule"/>
</dbReference>
<name>A0A1M6TJR5_9BACT</name>
<protein>
    <recommendedName>
        <fullName evidence="13 16">Ferrous iron transport protein B</fullName>
    </recommendedName>
</protein>
<keyword evidence="6 16" id="KW-0812">Transmembrane</keyword>
<dbReference type="Proteomes" id="UP000183994">
    <property type="component" value="Unassembled WGS sequence"/>
</dbReference>
<dbReference type="Gene3D" id="3.40.50.300">
    <property type="entry name" value="P-loop containing nucleotide triphosphate hydrolases"/>
    <property type="match status" value="1"/>
</dbReference>
<evidence type="ECO:0000256" key="12">
    <source>
        <dbReference type="ARBA" id="ARBA00023136"/>
    </source>
</evidence>
<feature type="domain" description="FeoB-type G" evidence="17">
    <location>
        <begin position="5"/>
        <end position="167"/>
    </location>
</feature>
<feature type="transmembrane region" description="Helical" evidence="16">
    <location>
        <begin position="293"/>
        <end position="315"/>
    </location>
</feature>
<feature type="transmembrane region" description="Helical" evidence="16">
    <location>
        <begin position="767"/>
        <end position="788"/>
    </location>
</feature>
<feature type="transmembrane region" description="Helical" evidence="16">
    <location>
        <begin position="800"/>
        <end position="818"/>
    </location>
</feature>
<keyword evidence="2 16" id="KW-0813">Transport</keyword>
<keyword evidence="3" id="KW-1003">Cell membrane</keyword>
<feature type="binding site" evidence="14">
    <location>
        <begin position="37"/>
        <end position="41"/>
    </location>
    <ligand>
        <name>GTP</name>
        <dbReference type="ChEBI" id="CHEBI:37565"/>
        <label>1</label>
    </ligand>
</feature>
<feature type="binding site" evidence="14">
    <location>
        <begin position="12"/>
        <end position="19"/>
    </location>
    <ligand>
        <name>GTP</name>
        <dbReference type="ChEBI" id="CHEBI:37565"/>
        <label>1</label>
    </ligand>
</feature>
<dbReference type="InterPro" id="IPR003373">
    <property type="entry name" value="Fe2_transport_prot-B"/>
</dbReference>
<feature type="transmembrane region" description="Helical" evidence="16">
    <location>
        <begin position="527"/>
        <end position="548"/>
    </location>
</feature>
<dbReference type="GO" id="GO:0005886">
    <property type="term" value="C:plasma membrane"/>
    <property type="evidence" value="ECO:0007669"/>
    <property type="project" value="UniProtKB-SubCell"/>
</dbReference>
<dbReference type="NCBIfam" id="TIGR00437">
    <property type="entry name" value="feoB"/>
    <property type="match status" value="1"/>
</dbReference>
<dbReference type="PANTHER" id="PTHR43185">
    <property type="entry name" value="FERROUS IRON TRANSPORT PROTEIN B"/>
    <property type="match status" value="1"/>
</dbReference>
<feature type="transmembrane region" description="Helical" evidence="16">
    <location>
        <begin position="398"/>
        <end position="424"/>
    </location>
</feature>
<feature type="binding site" evidence="14">
    <location>
        <begin position="58"/>
        <end position="61"/>
    </location>
    <ligand>
        <name>GTP</name>
        <dbReference type="ChEBI" id="CHEBI:37565"/>
        <label>1</label>
    </ligand>
</feature>
<evidence type="ECO:0000256" key="14">
    <source>
        <dbReference type="PIRSR" id="PIRSR603373-1"/>
    </source>
</evidence>
<dbReference type="GO" id="GO:0005525">
    <property type="term" value="F:GTP binding"/>
    <property type="evidence" value="ECO:0007669"/>
    <property type="project" value="UniProtKB-KW"/>
</dbReference>
<keyword evidence="15" id="KW-0460">Magnesium</keyword>
<keyword evidence="19" id="KW-1185">Reference proteome</keyword>
<dbReference type="Pfam" id="PF17910">
    <property type="entry name" value="FeoB_Cyto"/>
    <property type="match status" value="1"/>
</dbReference>
<feature type="binding site" evidence="14">
    <location>
        <begin position="118"/>
        <end position="121"/>
    </location>
    <ligand>
        <name>GTP</name>
        <dbReference type="ChEBI" id="CHEBI:37565"/>
        <label>1</label>
    </ligand>
</feature>
<evidence type="ECO:0000256" key="16">
    <source>
        <dbReference type="RuleBase" id="RU362098"/>
    </source>
</evidence>
<proteinExistence type="inferred from homology"/>
<evidence type="ECO:0000256" key="2">
    <source>
        <dbReference type="ARBA" id="ARBA00022448"/>
    </source>
</evidence>
<dbReference type="AlphaFoldDB" id="A0A1M6TJR5"/>
<dbReference type="NCBIfam" id="TIGR00231">
    <property type="entry name" value="small_GTP"/>
    <property type="match status" value="1"/>
</dbReference>